<dbReference type="Gene3D" id="1.10.3210.10">
    <property type="entry name" value="Hypothetical protein af1432"/>
    <property type="match status" value="1"/>
</dbReference>
<dbReference type="SUPFAM" id="SSF109604">
    <property type="entry name" value="HD-domain/PDEase-like"/>
    <property type="match status" value="1"/>
</dbReference>
<evidence type="ECO:0000313" key="2">
    <source>
        <dbReference type="EMBL" id="OQX32815.1"/>
    </source>
</evidence>
<comment type="caution">
    <text evidence="2">The sequence shown here is derived from an EMBL/GenBank/DDBJ whole genome shotgun (WGS) entry which is preliminary data.</text>
</comment>
<protein>
    <recommendedName>
        <fullName evidence="1">HDOD domain-containing protein</fullName>
    </recommendedName>
</protein>
<keyword evidence="3" id="KW-1185">Reference proteome</keyword>
<dbReference type="InterPro" id="IPR013976">
    <property type="entry name" value="HDOD"/>
</dbReference>
<proteinExistence type="predicted"/>
<evidence type="ECO:0000259" key="1">
    <source>
        <dbReference type="Pfam" id="PF08668"/>
    </source>
</evidence>
<dbReference type="Pfam" id="PF08668">
    <property type="entry name" value="HDOD"/>
    <property type="match status" value="1"/>
</dbReference>
<feature type="non-terminal residue" evidence="2">
    <location>
        <position position="1"/>
    </location>
</feature>
<dbReference type="AlphaFoldDB" id="A0A657PMX3"/>
<evidence type="ECO:0000313" key="3">
    <source>
        <dbReference type="Proteomes" id="UP000243361"/>
    </source>
</evidence>
<feature type="domain" description="HDOD" evidence="1">
    <location>
        <begin position="2"/>
        <end position="42"/>
    </location>
</feature>
<gene>
    <name evidence="2" type="ORF">B0D84_05595</name>
</gene>
<accession>A0A657PMX3</accession>
<organism evidence="2 3">
    <name type="scientific">Candidatus Sedimenticola endophacoides</name>
    <dbReference type="NCBI Taxonomy" id="2548426"/>
    <lineage>
        <taxon>Bacteria</taxon>
        <taxon>Pseudomonadati</taxon>
        <taxon>Pseudomonadota</taxon>
        <taxon>Gammaproteobacteria</taxon>
        <taxon>Chromatiales</taxon>
        <taxon>Sedimenticolaceae</taxon>
        <taxon>Sedimenticola</taxon>
    </lineage>
</organism>
<dbReference type="EMBL" id="MUIE01000368">
    <property type="protein sequence ID" value="OQX32815.1"/>
    <property type="molecule type" value="Genomic_DNA"/>
</dbReference>
<sequence>ACPLHEAEQRILGFNHAEMSAILVERWKFPQHLVESIRNHHSLEQMSDPSLLERVVFVANQVSKLIDHDEPENKISRVETIPGYIEQWLGIPIEEVPGTLDDLPSELEKAKAYLDL</sequence>
<name>A0A657PMX3_9GAMM</name>
<reference evidence="2" key="1">
    <citation type="submission" date="2017-02" db="EMBL/GenBank/DDBJ databases">
        <title>Novel co-symbiosis in the unique lucinid bivalve Phacoides pectinatus.</title>
        <authorList>
            <person name="Lim S.J."/>
            <person name="Davis B.G."/>
            <person name="Gill D.E."/>
            <person name="Engel A.S."/>
            <person name="Anderson L.C."/>
            <person name="Campbell B.J."/>
        </authorList>
    </citation>
    <scope>NUCLEOTIDE SEQUENCE [LARGE SCALE GENOMIC DNA]</scope>
    <source>
        <strain evidence="2">LUC13016_P6</strain>
    </source>
</reference>
<dbReference type="Proteomes" id="UP000243361">
    <property type="component" value="Unassembled WGS sequence"/>
</dbReference>